<keyword evidence="3" id="KW-1185">Reference proteome</keyword>
<dbReference type="PANTHER" id="PTHR41774">
    <property type="match status" value="1"/>
</dbReference>
<evidence type="ECO:0000256" key="1">
    <source>
        <dbReference type="ARBA" id="ARBA00020998"/>
    </source>
</evidence>
<sequence>MSASSNSQTRYKLVYRVLPSHLSATKDAIFAVGGGVYADGKYIKVCFEIPGFGQFLPVAEKGAVPHTGKVGVLERTEEVLVHILCTGEEVTRKAVEALKRTHPYEEVSYEVYKLEDF</sequence>
<name>A0A384K4U7_BOTFB</name>
<dbReference type="SUPFAM" id="SSF102705">
    <property type="entry name" value="NIF3 (NGG1p interacting factor 3)-like"/>
    <property type="match status" value="1"/>
</dbReference>
<dbReference type="PANTHER" id="PTHR41774:SF1">
    <property type="entry name" value="NGG1P INTERACTING FACTOR NIF3"/>
    <property type="match status" value="1"/>
</dbReference>
<reference evidence="2 3" key="3">
    <citation type="journal article" date="2017" name="Mol. Plant Pathol.">
        <title>A gapless genome sequence of the fungus Botrytis cinerea.</title>
        <authorList>
            <person name="Van Kan J.A."/>
            <person name="Stassen J.H."/>
            <person name="Mosbach A."/>
            <person name="Van Der Lee T.A."/>
            <person name="Faino L."/>
            <person name="Farmer A.D."/>
            <person name="Papasotiriou D.G."/>
            <person name="Zhou S."/>
            <person name="Seidl M.F."/>
            <person name="Cottam E."/>
            <person name="Edel D."/>
            <person name="Hahn M."/>
            <person name="Schwartz D.C."/>
            <person name="Dietrich R.A."/>
            <person name="Widdison S."/>
            <person name="Scalliet G."/>
        </authorList>
    </citation>
    <scope>NUCLEOTIDE SEQUENCE [LARGE SCALE GENOMIC DNA]</scope>
    <source>
        <strain evidence="2 3">B05.10</strain>
    </source>
</reference>
<dbReference type="InterPro" id="IPR036069">
    <property type="entry name" value="DUF34/NIF3_sf"/>
</dbReference>
<protein>
    <recommendedName>
        <fullName evidence="1">ATP phosphoribosyltransferase</fullName>
    </recommendedName>
</protein>
<dbReference type="VEuPathDB" id="FungiDB:Bcin15g03720"/>
<gene>
    <name evidence="2" type="ORF">BCIN_15g03720</name>
</gene>
<dbReference type="KEGG" id="bfu:BCIN_15g03720"/>
<proteinExistence type="predicted"/>
<evidence type="ECO:0000313" key="3">
    <source>
        <dbReference type="Proteomes" id="UP000001798"/>
    </source>
</evidence>
<organism evidence="2 3">
    <name type="scientific">Botryotinia fuckeliana (strain B05.10)</name>
    <name type="common">Noble rot fungus</name>
    <name type="synonym">Botrytis cinerea</name>
    <dbReference type="NCBI Taxonomy" id="332648"/>
    <lineage>
        <taxon>Eukaryota</taxon>
        <taxon>Fungi</taxon>
        <taxon>Dikarya</taxon>
        <taxon>Ascomycota</taxon>
        <taxon>Pezizomycotina</taxon>
        <taxon>Leotiomycetes</taxon>
        <taxon>Helotiales</taxon>
        <taxon>Sclerotiniaceae</taxon>
        <taxon>Botrytis</taxon>
    </lineage>
</organism>
<reference evidence="2 3" key="2">
    <citation type="journal article" date="2012" name="Eukaryot. Cell">
        <title>Genome update of Botrytis cinerea strains B05.10 and T4.</title>
        <authorList>
            <person name="Staats M."/>
            <person name="van Kan J.A."/>
        </authorList>
    </citation>
    <scope>NUCLEOTIDE SEQUENCE [LARGE SCALE GENOMIC DNA]</scope>
    <source>
        <strain evidence="2 3">B05.10</strain>
    </source>
</reference>
<dbReference type="OrthoDB" id="15981at2759"/>
<dbReference type="EMBL" id="CP009819">
    <property type="protein sequence ID" value="ATZ57843.1"/>
    <property type="molecule type" value="Genomic_DNA"/>
</dbReference>
<evidence type="ECO:0000313" key="2">
    <source>
        <dbReference type="EMBL" id="ATZ57843.1"/>
    </source>
</evidence>
<dbReference type="InterPro" id="IPR015867">
    <property type="entry name" value="N-reg_PII/ATP_PRibTrfase_C"/>
</dbReference>
<dbReference type="AlphaFoldDB" id="A0A384K4U7"/>
<dbReference type="Proteomes" id="UP000001798">
    <property type="component" value="Chromosome 15"/>
</dbReference>
<dbReference type="GeneID" id="5438965"/>
<reference evidence="2 3" key="1">
    <citation type="journal article" date="2011" name="PLoS Genet.">
        <title>Genomic analysis of the necrotrophic fungal pathogens Sclerotinia sclerotiorum and Botrytis cinerea.</title>
        <authorList>
            <person name="Amselem J."/>
            <person name="Cuomo C.A."/>
            <person name="van Kan J.A."/>
            <person name="Viaud M."/>
            <person name="Benito E.P."/>
            <person name="Couloux A."/>
            <person name="Coutinho P.M."/>
            <person name="de Vries R.P."/>
            <person name="Dyer P.S."/>
            <person name="Fillinger S."/>
            <person name="Fournier E."/>
            <person name="Gout L."/>
            <person name="Hahn M."/>
            <person name="Kohn L."/>
            <person name="Lapalu N."/>
            <person name="Plummer K.M."/>
            <person name="Pradier J.M."/>
            <person name="Quevillon E."/>
            <person name="Sharon A."/>
            <person name="Simon A."/>
            <person name="ten Have A."/>
            <person name="Tudzynski B."/>
            <person name="Tudzynski P."/>
            <person name="Wincker P."/>
            <person name="Andrew M."/>
            <person name="Anthouard V."/>
            <person name="Beever R.E."/>
            <person name="Beffa R."/>
            <person name="Benoit I."/>
            <person name="Bouzid O."/>
            <person name="Brault B."/>
            <person name="Chen Z."/>
            <person name="Choquer M."/>
            <person name="Collemare J."/>
            <person name="Cotton P."/>
            <person name="Danchin E.G."/>
            <person name="Da Silva C."/>
            <person name="Gautier A."/>
            <person name="Giraud C."/>
            <person name="Giraud T."/>
            <person name="Gonzalez C."/>
            <person name="Grossetete S."/>
            <person name="Guldener U."/>
            <person name="Henrissat B."/>
            <person name="Howlett B.J."/>
            <person name="Kodira C."/>
            <person name="Kretschmer M."/>
            <person name="Lappartient A."/>
            <person name="Leroch M."/>
            <person name="Levis C."/>
            <person name="Mauceli E."/>
            <person name="Neuveglise C."/>
            <person name="Oeser B."/>
            <person name="Pearson M."/>
            <person name="Poulain J."/>
            <person name="Poussereau N."/>
            <person name="Quesneville H."/>
            <person name="Rascle C."/>
            <person name="Schumacher J."/>
            <person name="Segurens B."/>
            <person name="Sexton A."/>
            <person name="Silva E."/>
            <person name="Sirven C."/>
            <person name="Soanes D.M."/>
            <person name="Talbot N.J."/>
            <person name="Templeton M."/>
            <person name="Yandava C."/>
            <person name="Yarden O."/>
            <person name="Zeng Q."/>
            <person name="Rollins J.A."/>
            <person name="Lebrun M.H."/>
            <person name="Dickman M."/>
        </authorList>
    </citation>
    <scope>NUCLEOTIDE SEQUENCE [LARGE SCALE GENOMIC DNA]</scope>
    <source>
        <strain evidence="2 3">B05.10</strain>
    </source>
</reference>
<dbReference type="RefSeq" id="XP_024553387.1">
    <property type="nucleotide sequence ID" value="XM_024697571.1"/>
</dbReference>
<dbReference type="Gene3D" id="3.30.70.120">
    <property type="match status" value="1"/>
</dbReference>
<accession>A0A384K4U7</accession>